<accession>A0ABX5R8M2</accession>
<proteinExistence type="predicted"/>
<sequence>MNINNIKLRNQRHEVKKLFLLNFIYVVQVNLGLWDLLSKITINVDNICIKYFSIKVYRRIQYIN</sequence>
<evidence type="ECO:0000313" key="1">
    <source>
        <dbReference type="EMBL" id="QAX82001.1"/>
    </source>
</evidence>
<organism evidence="1 2">
    <name type="scientific">Candidatus Pseudomonas adelgestsugas</name>
    <dbReference type="NCBI Taxonomy" id="1302376"/>
    <lineage>
        <taxon>Bacteria</taxon>
        <taxon>Pseudomonadati</taxon>
        <taxon>Pseudomonadota</taxon>
        <taxon>Gammaproteobacteria</taxon>
        <taxon>Pseudomonadales</taxon>
        <taxon>Pseudomonadaceae</taxon>
        <taxon>Pseudomonas</taxon>
    </lineage>
</organism>
<gene>
    <name evidence="1" type="ORF">C3B55_00677</name>
</gene>
<dbReference type="Proteomes" id="UP000288953">
    <property type="component" value="Chromosome"/>
</dbReference>
<keyword evidence="2" id="KW-1185">Reference proteome</keyword>
<evidence type="ECO:0000313" key="2">
    <source>
        <dbReference type="Proteomes" id="UP000288953"/>
    </source>
</evidence>
<dbReference type="EMBL" id="CP026512">
    <property type="protein sequence ID" value="QAX82001.1"/>
    <property type="molecule type" value="Genomic_DNA"/>
</dbReference>
<reference evidence="1 2" key="1">
    <citation type="journal article" date="2018" name="Genome Biol. Evol.">
        <title>Partnering With a Pest: Genomes of Hemlock Woolly Adelgid Symbionts Reveal Atypical Nutritional Provisioning Patterns in Dual-Obligate Bacteria.</title>
        <authorList>
            <person name="Weglarz K.M."/>
            <person name="Havill N.P."/>
            <person name="Burke G.R."/>
            <person name="von Dohlen C.D."/>
        </authorList>
    </citation>
    <scope>NUCLEOTIDE SEQUENCE [LARGE SCALE GENOMIC DNA]</scope>
    <source>
        <strain evidence="1 2">HWA_ENA</strain>
    </source>
</reference>
<evidence type="ECO:0008006" key="3">
    <source>
        <dbReference type="Google" id="ProtNLM"/>
    </source>
</evidence>
<protein>
    <recommendedName>
        <fullName evidence="3">Transmembrane protein</fullName>
    </recommendedName>
</protein>
<name>A0ABX5R8M2_9PSED</name>